<dbReference type="GO" id="GO:0005576">
    <property type="term" value="C:extracellular region"/>
    <property type="evidence" value="ECO:0007669"/>
    <property type="project" value="UniProtKB-SubCell"/>
</dbReference>
<evidence type="ECO:0000256" key="1">
    <source>
        <dbReference type="ARBA" id="ARBA00004613"/>
    </source>
</evidence>
<feature type="domain" description="NodB homology" evidence="3">
    <location>
        <begin position="79"/>
        <end position="255"/>
    </location>
</feature>
<reference evidence="4 5" key="1">
    <citation type="journal article" date="2011" name="J. Bacteriol.">
        <title>Genome sequence of 'Pedosphaera parvula' Ellin514, an aerobic Verrucomicrobial isolate from pasture soil.</title>
        <authorList>
            <person name="Kant R."/>
            <person name="van Passel M.W."/>
            <person name="Sangwan P."/>
            <person name="Palva A."/>
            <person name="Lucas S."/>
            <person name="Copeland A."/>
            <person name="Lapidus A."/>
            <person name="Glavina Del Rio T."/>
            <person name="Dalin E."/>
            <person name="Tice H."/>
            <person name="Bruce D."/>
            <person name="Goodwin L."/>
            <person name="Pitluck S."/>
            <person name="Chertkov O."/>
            <person name="Larimer F.W."/>
            <person name="Land M.L."/>
            <person name="Hauser L."/>
            <person name="Brettin T.S."/>
            <person name="Detter J.C."/>
            <person name="Han S."/>
            <person name="de Vos W.M."/>
            <person name="Janssen P.H."/>
            <person name="Smidt H."/>
        </authorList>
    </citation>
    <scope>NUCLEOTIDE SEQUENCE [LARGE SCALE GENOMIC DNA]</scope>
    <source>
        <strain evidence="4 5">Ellin514</strain>
    </source>
</reference>
<sequence length="255" mass="29122">MLDLFCSELFLGFAQRRLFERGLPVFTYHSIAAPSVGVKDPFLYVTPSRFSQQLETLAEAGFTSGTLDEVAQNRNNRGKKVVITFDDGYLNVLDNGLKILLQHKFRAIQFIVADLIGTRNEWDVKHGDIAEALMDVSQIREWLAAGQEIGSHSSTHRNLSKLNQVEAREQIFGSKKKLEDTFGIPIRHFCYPHGKWNPMIRDLVGEAGYVTACTTEFGVNTSATAKFELNRIFCLSEYEMMRKTRHRIMRKLTRK</sequence>
<dbReference type="SUPFAM" id="SSF88713">
    <property type="entry name" value="Glycoside hydrolase/deacetylase"/>
    <property type="match status" value="1"/>
</dbReference>
<keyword evidence="5" id="KW-1185">Reference proteome</keyword>
<proteinExistence type="predicted"/>
<dbReference type="OrthoDB" id="9778320at2"/>
<dbReference type="STRING" id="320771.Cflav_PD0413"/>
<dbReference type="PANTHER" id="PTHR34216">
    <property type="match status" value="1"/>
</dbReference>
<dbReference type="PROSITE" id="PS51677">
    <property type="entry name" value="NODB"/>
    <property type="match status" value="1"/>
</dbReference>
<dbReference type="PANTHER" id="PTHR34216:SF3">
    <property type="entry name" value="POLY-BETA-1,6-N-ACETYL-D-GLUCOSAMINE N-DEACETYLASE"/>
    <property type="match status" value="1"/>
</dbReference>
<comment type="caution">
    <text evidence="4">The sequence shown here is derived from an EMBL/GenBank/DDBJ whole genome shotgun (WGS) entry which is preliminary data.</text>
</comment>
<dbReference type="GO" id="GO:0005975">
    <property type="term" value="P:carbohydrate metabolic process"/>
    <property type="evidence" value="ECO:0007669"/>
    <property type="project" value="InterPro"/>
</dbReference>
<dbReference type="Proteomes" id="UP000003688">
    <property type="component" value="Unassembled WGS sequence"/>
</dbReference>
<evidence type="ECO:0000256" key="2">
    <source>
        <dbReference type="ARBA" id="ARBA00022729"/>
    </source>
</evidence>
<dbReference type="Pfam" id="PF01522">
    <property type="entry name" value="Polysacc_deac_1"/>
    <property type="match status" value="1"/>
</dbReference>
<comment type="subcellular location">
    <subcellularLocation>
        <location evidence="1">Secreted</location>
    </subcellularLocation>
</comment>
<dbReference type="EMBL" id="ABOX02000077">
    <property type="protein sequence ID" value="EEF57260.1"/>
    <property type="molecule type" value="Genomic_DNA"/>
</dbReference>
<dbReference type="Gene3D" id="3.20.20.370">
    <property type="entry name" value="Glycoside hydrolase/deacetylase"/>
    <property type="match status" value="1"/>
</dbReference>
<dbReference type="InterPro" id="IPR011330">
    <property type="entry name" value="Glyco_hydro/deAcase_b/a-brl"/>
</dbReference>
<accession>B9XSC7</accession>
<name>B9XSC7_PEDPL</name>
<dbReference type="CDD" id="cd10918">
    <property type="entry name" value="CE4_NodB_like_5s_6s"/>
    <property type="match status" value="1"/>
</dbReference>
<dbReference type="InterPro" id="IPR002509">
    <property type="entry name" value="NODB_dom"/>
</dbReference>
<keyword evidence="2" id="KW-0732">Signal</keyword>
<dbReference type="AlphaFoldDB" id="B9XSC7"/>
<organism evidence="4 5">
    <name type="scientific">Pedosphaera parvula (strain Ellin514)</name>
    <dbReference type="NCBI Taxonomy" id="320771"/>
    <lineage>
        <taxon>Bacteria</taxon>
        <taxon>Pseudomonadati</taxon>
        <taxon>Verrucomicrobiota</taxon>
        <taxon>Pedosphaerae</taxon>
        <taxon>Pedosphaerales</taxon>
        <taxon>Pedosphaeraceae</taxon>
        <taxon>Pedosphaera</taxon>
    </lineage>
</organism>
<dbReference type="RefSeq" id="WP_007418710.1">
    <property type="nucleotide sequence ID" value="NZ_ABOX02000077.1"/>
</dbReference>
<protein>
    <submittedName>
        <fullName evidence="4">Polysaccharide deacetylase</fullName>
    </submittedName>
</protein>
<evidence type="ECO:0000313" key="4">
    <source>
        <dbReference type="EMBL" id="EEF57260.1"/>
    </source>
</evidence>
<evidence type="ECO:0000313" key="5">
    <source>
        <dbReference type="Proteomes" id="UP000003688"/>
    </source>
</evidence>
<dbReference type="InterPro" id="IPR051398">
    <property type="entry name" value="Polysacch_Deacetylase"/>
</dbReference>
<evidence type="ECO:0000259" key="3">
    <source>
        <dbReference type="PROSITE" id="PS51677"/>
    </source>
</evidence>
<gene>
    <name evidence="4" type="ORF">Cflav_PD0413</name>
</gene>
<dbReference type="GO" id="GO:0016810">
    <property type="term" value="F:hydrolase activity, acting on carbon-nitrogen (but not peptide) bonds"/>
    <property type="evidence" value="ECO:0007669"/>
    <property type="project" value="InterPro"/>
</dbReference>